<dbReference type="Gene3D" id="1.10.3480.10">
    <property type="entry name" value="TorD-like"/>
    <property type="match status" value="1"/>
</dbReference>
<organism evidence="1 2">
    <name type="scientific">Providencia huashanensis</name>
    <dbReference type="NCBI Taxonomy" id="3037798"/>
    <lineage>
        <taxon>Bacteria</taxon>
        <taxon>Pseudomonadati</taxon>
        <taxon>Pseudomonadota</taxon>
        <taxon>Gammaproteobacteria</taxon>
        <taxon>Enterobacterales</taxon>
        <taxon>Morganellaceae</taxon>
        <taxon>Providencia</taxon>
    </lineage>
</organism>
<protein>
    <submittedName>
        <fullName evidence="1">Molecular chaperone</fullName>
    </submittedName>
</protein>
<dbReference type="PANTHER" id="PTHR34227:SF12">
    <property type="entry name" value="CHAPERONE PROTEIN YCDY"/>
    <property type="match status" value="1"/>
</dbReference>
<evidence type="ECO:0000313" key="2">
    <source>
        <dbReference type="Proteomes" id="UP001176478"/>
    </source>
</evidence>
<dbReference type="SUPFAM" id="SSF89155">
    <property type="entry name" value="TorD-like"/>
    <property type="match status" value="1"/>
</dbReference>
<dbReference type="PIRSF" id="PIRSF004690">
    <property type="entry name" value="DmsD"/>
    <property type="match status" value="1"/>
</dbReference>
<dbReference type="Proteomes" id="UP001176478">
    <property type="component" value="Unassembled WGS sequence"/>
</dbReference>
<comment type="caution">
    <text evidence="1">The sequence shown here is derived from an EMBL/GenBank/DDBJ whole genome shotgun (WGS) entry which is preliminary data.</text>
</comment>
<keyword evidence="2" id="KW-1185">Reference proteome</keyword>
<reference evidence="1" key="2">
    <citation type="journal article" date="2024" name="Int. J. Antimicrob. Agents">
        <title>Identification of a novel Providencia species showing multi-drug-resistant in three patients with hospital-acquired infection.</title>
        <authorList>
            <person name="Yang W."/>
            <person name="Chen J."/>
            <person name="Yang F."/>
            <person name="Ji P."/>
            <person name="Shen S."/>
            <person name="Yin D."/>
            <person name="Hu F."/>
        </authorList>
    </citation>
    <scope>NUCLEOTIDE SEQUENCE</scope>
    <source>
        <strain evidence="1">CRE-138-0111</strain>
    </source>
</reference>
<proteinExistence type="predicted"/>
<dbReference type="InterPro" id="IPR036411">
    <property type="entry name" value="TorD-like_sf"/>
</dbReference>
<gene>
    <name evidence="1" type="ORF">Q5E86_01775</name>
</gene>
<accession>A0ABT9ALG7</accession>
<dbReference type="EMBL" id="JAUQTG010000001">
    <property type="protein sequence ID" value="MDO7855122.1"/>
    <property type="molecule type" value="Genomic_DNA"/>
</dbReference>
<name>A0ABT9ALG7_9GAMM</name>
<dbReference type="InterPro" id="IPR026269">
    <property type="entry name" value="DmsD-type"/>
</dbReference>
<dbReference type="InterPro" id="IPR050289">
    <property type="entry name" value="TorD/DmsD_chaperones"/>
</dbReference>
<evidence type="ECO:0000313" key="1">
    <source>
        <dbReference type="EMBL" id="MDO7855122.1"/>
    </source>
</evidence>
<dbReference type="PANTHER" id="PTHR34227">
    <property type="entry name" value="CHAPERONE PROTEIN YCDY"/>
    <property type="match status" value="1"/>
</dbReference>
<reference evidence="1" key="1">
    <citation type="submission" date="2023-07" db="EMBL/GenBank/DDBJ databases">
        <authorList>
            <person name="Yang W."/>
            <person name="Chen J."/>
            <person name="Ji P."/>
            <person name="Hu F."/>
        </authorList>
    </citation>
    <scope>NUCLEOTIDE SEQUENCE</scope>
    <source>
        <strain evidence="1">CRE-138-0111</strain>
    </source>
</reference>
<sequence length="195" mass="22010">MNEFSIVCRILGTLFQRSPDDSLVKPLIDLIAQDKLKASWPLEQDELWSRMSTGLDVKAISADYHALFTGEVPAVSMLANDYDSEITEAEVREFLTVRGMSLTDAPTDAFGALLLAASWLEDQAAEDEIAAQEELFDSYILSWYGTFLGKVEAHAKTAFYRTLAQITRDAVIALRDELDSEIEWLWQGHIRRGRF</sequence>